<organism evidence="1 2">
    <name type="scientific">Rhizobium leguminosarum</name>
    <dbReference type="NCBI Taxonomy" id="384"/>
    <lineage>
        <taxon>Bacteria</taxon>
        <taxon>Pseudomonadati</taxon>
        <taxon>Pseudomonadota</taxon>
        <taxon>Alphaproteobacteria</taxon>
        <taxon>Hyphomicrobiales</taxon>
        <taxon>Rhizobiaceae</taxon>
        <taxon>Rhizobium/Agrobacterium group</taxon>
        <taxon>Rhizobium</taxon>
    </lineage>
</organism>
<dbReference type="EMBL" id="CP016286">
    <property type="protein sequence ID" value="ANP88270.1"/>
    <property type="molecule type" value="Genomic_DNA"/>
</dbReference>
<dbReference type="Proteomes" id="UP000092691">
    <property type="component" value="Chromosome"/>
</dbReference>
<evidence type="ECO:0000313" key="1">
    <source>
        <dbReference type="EMBL" id="ANP88270.1"/>
    </source>
</evidence>
<dbReference type="OrthoDB" id="9905082at2"/>
<reference evidence="1 2" key="1">
    <citation type="submission" date="2016-06" db="EMBL/GenBank/DDBJ databases">
        <title>Microsymbionts genomes from the relict species Vavilovia formosa.</title>
        <authorList>
            <person name="Chirak E."/>
            <person name="Kimeklis A."/>
            <person name="Andronov E."/>
        </authorList>
    </citation>
    <scope>NUCLEOTIDE SEQUENCE [LARGE SCALE GENOMIC DNA]</scope>
    <source>
        <strain evidence="1 2">Vaf10</strain>
    </source>
</reference>
<protein>
    <submittedName>
        <fullName evidence="1">Uncharacterized protein</fullName>
    </submittedName>
</protein>
<name>A0A1B1CES8_RHILE</name>
<dbReference type="RefSeq" id="WP_065282106.1">
    <property type="nucleotide sequence ID" value="NZ_CP016286.1"/>
</dbReference>
<sequence length="226" mass="25346">MLLHSIKQAPDLRRQRWQKSAFALRSFSYASTELAAIPIDKINSGVAAILDGYVRSFLRQDNRGSMKYGCIAQIGLVEDTSPASACEKVVVVEFALTGGNEETDYDMFESLHAHFGKELYHVAGNDLGPQEVEPVPLLSAEASRFLPEQGLLFGYTKRRLDTPERPTVISSKKRLARMAFNYGNHTLRSRILSRGLSNNGTELVFDEDARGDLWEIDYFSQLDLQP</sequence>
<accession>A0A1B1CES8</accession>
<proteinExistence type="predicted"/>
<evidence type="ECO:0000313" key="2">
    <source>
        <dbReference type="Proteomes" id="UP000092691"/>
    </source>
</evidence>
<gene>
    <name evidence="1" type="ORF">BA011_22725</name>
</gene>
<dbReference type="AlphaFoldDB" id="A0A1B1CES8"/>